<reference evidence="2 3" key="1">
    <citation type="submission" date="2021-04" db="EMBL/GenBank/DDBJ databases">
        <title>Mariniflexile gromovii gen. nov., sp. nov., a gliding bacterium isolated from the sea urchin Strongylocentrotus intermedius.</title>
        <authorList>
            <person name="Ko S."/>
            <person name="Le V."/>
            <person name="Ahn C.-Y."/>
            <person name="Oh H.-M."/>
        </authorList>
    </citation>
    <scope>NUCLEOTIDE SEQUENCE [LARGE SCALE GENOMIC DNA]</scope>
    <source>
        <strain evidence="2 3">KCTC 12570</strain>
    </source>
</reference>
<dbReference type="Proteomes" id="UP000670776">
    <property type="component" value="Unassembled WGS sequence"/>
</dbReference>
<organism evidence="2 3">
    <name type="scientific">Mariniflexile gromovii</name>
    <dbReference type="NCBI Taxonomy" id="362523"/>
    <lineage>
        <taxon>Bacteria</taxon>
        <taxon>Pseudomonadati</taxon>
        <taxon>Bacteroidota</taxon>
        <taxon>Flavobacteriia</taxon>
        <taxon>Flavobacteriales</taxon>
        <taxon>Flavobacteriaceae</taxon>
        <taxon>Mariniflexile</taxon>
    </lineage>
</organism>
<name>A0ABS4BYB9_9FLAO</name>
<proteinExistence type="predicted"/>
<accession>A0ABS4BYB9</accession>
<keyword evidence="3" id="KW-1185">Reference proteome</keyword>
<gene>
    <name evidence="2" type="ORF">J8H85_17290</name>
</gene>
<evidence type="ECO:0000313" key="3">
    <source>
        <dbReference type="Proteomes" id="UP000670776"/>
    </source>
</evidence>
<dbReference type="RefSeq" id="WP_209656716.1">
    <property type="nucleotide sequence ID" value="NZ_JAGJCB010000026.1"/>
</dbReference>
<comment type="caution">
    <text evidence="2">The sequence shown here is derived from an EMBL/GenBank/DDBJ whole genome shotgun (WGS) entry which is preliminary data.</text>
</comment>
<sequence length="670" mass="80027">MEENKYTGEIFNFHKLLNKYQIEIPIIQRDYAQGRKDKKEIRENFLNALFNSVKNSEPIKLDFIYGSVVNNHFQPLDGQQRLTTLFLLHWYAATKENKLLQDDVRIKLKRFSYETRISSREFCYDLVNKSIFISSQEDSISRKIIDSNWFFLSWKNDPTIDGMLRTIDSIHKVFFQVEDLWLKLTSNLIEFYFVELENMGLTDDLYIKMNARGKLLTSFENFKAGFQKRIQDEGWEVKTNLENTFGVKIDNDWTDFFWDHFRTNNSVDNALIRFIATIAMIMQSVERSQSTELRLELINTLQEEPSLVRPINFSKQGFDQLVKYFNIYNEYVILHNYEFMSFPFPMWRHTSKGSILSMNVLEDNTYSALQRQSSTYTQKVLFFAQAQYFIKNNFNEEKYYDWMRVIRNIISRGDIEKDGSRPDIIRSPAAFDGVINLINELSEGSNDIYYYLANSTGFKSQFSREQIYEEVEKARLIQYNHNYKNIIFQAEDNDLLRGKISFIFYCINYNYSLINFDEDLFVNITEVINRYFSKESDLNNKIRRAIMTIEVEGKFDFYTYWWSYWHVGNATKRRLFDKFRELEYFINHEFYRKYFKKLVLELIHTTPDKIIENFTPNSSFPNWKKKLIKDSSILDNLASTNLIAIPEDESCCYLLKSSRPREIEGNIKIE</sequence>
<dbReference type="EMBL" id="JAGJCB010000026">
    <property type="protein sequence ID" value="MBP0905586.1"/>
    <property type="molecule type" value="Genomic_DNA"/>
</dbReference>
<evidence type="ECO:0000259" key="1">
    <source>
        <dbReference type="Pfam" id="PF03235"/>
    </source>
</evidence>
<dbReference type="Pfam" id="PF03235">
    <property type="entry name" value="GmrSD_N"/>
    <property type="match status" value="1"/>
</dbReference>
<evidence type="ECO:0000313" key="2">
    <source>
        <dbReference type="EMBL" id="MBP0905586.1"/>
    </source>
</evidence>
<protein>
    <submittedName>
        <fullName evidence="2">DUF262 domain-containing protein</fullName>
    </submittedName>
</protein>
<feature type="domain" description="GmrSD restriction endonucleases N-terminal" evidence="1">
    <location>
        <begin position="14"/>
        <end position="225"/>
    </location>
</feature>
<dbReference type="InterPro" id="IPR004919">
    <property type="entry name" value="GmrSD_N"/>
</dbReference>